<gene>
    <name evidence="2" type="ORF">ACFSW7_03670</name>
</gene>
<dbReference type="Proteomes" id="UP001597492">
    <property type="component" value="Unassembled WGS sequence"/>
</dbReference>
<evidence type="ECO:0000313" key="2">
    <source>
        <dbReference type="EMBL" id="MFD2757477.1"/>
    </source>
</evidence>
<keyword evidence="3" id="KW-1185">Reference proteome</keyword>
<proteinExistence type="predicted"/>
<feature type="chain" id="PRO_5045812319" evidence="1">
    <location>
        <begin position="28"/>
        <end position="364"/>
    </location>
</feature>
<organism evidence="2 3">
    <name type="scientific">Gulosibacter faecalis</name>
    <dbReference type="NCBI Taxonomy" id="272240"/>
    <lineage>
        <taxon>Bacteria</taxon>
        <taxon>Bacillati</taxon>
        <taxon>Actinomycetota</taxon>
        <taxon>Actinomycetes</taxon>
        <taxon>Micrococcales</taxon>
        <taxon>Microbacteriaceae</taxon>
        <taxon>Gulosibacter</taxon>
    </lineage>
</organism>
<reference evidence="3" key="1">
    <citation type="journal article" date="2019" name="Int. J. Syst. Evol. Microbiol.">
        <title>The Global Catalogue of Microorganisms (GCM) 10K type strain sequencing project: providing services to taxonomists for standard genome sequencing and annotation.</title>
        <authorList>
            <consortium name="The Broad Institute Genomics Platform"/>
            <consortium name="The Broad Institute Genome Sequencing Center for Infectious Disease"/>
            <person name="Wu L."/>
            <person name="Ma J."/>
        </authorList>
    </citation>
    <scope>NUCLEOTIDE SEQUENCE [LARGE SCALE GENOMIC DNA]</scope>
    <source>
        <strain evidence="3">TISTR 1514</strain>
    </source>
</reference>
<sequence>MRAIAVLLAAIVPLLAGCAATGMSALAPEGESEAGVLRLDRAPEGFSIDQPPADAAHVLMGAQSTVSVALIYRGDELQPETTAHALSGEMLPSRDEAVAADDGEQFVAVKSAKESRTTTLVDDTPSAQAQAQAQRIVITRDGESQRYPIANLTGDEFYLFQAPVDASPDDAVLEVEIEGVTQRLSLLTGERLPSELDALFDRHGEVSYDSEGQGYVSEYVEVGDREHNVLTWIQSVSTEPLMHGHGWPDEGEMFLWADVQLRHTVNNDASGGGVWRYLELEPGSGTTITVELADGSVREALLVQELASGSDTTYRVWFSVPADLDAAQVVVDVHPFDTGDDVRGALEQPRVTVDLEFSASGVGE</sequence>
<keyword evidence="1" id="KW-0732">Signal</keyword>
<dbReference type="PROSITE" id="PS51257">
    <property type="entry name" value="PROKAR_LIPOPROTEIN"/>
    <property type="match status" value="1"/>
</dbReference>
<dbReference type="EMBL" id="JBHUNE010000003">
    <property type="protein sequence ID" value="MFD2757477.1"/>
    <property type="molecule type" value="Genomic_DNA"/>
</dbReference>
<evidence type="ECO:0000256" key="1">
    <source>
        <dbReference type="SAM" id="SignalP"/>
    </source>
</evidence>
<evidence type="ECO:0000313" key="3">
    <source>
        <dbReference type="Proteomes" id="UP001597492"/>
    </source>
</evidence>
<protein>
    <submittedName>
        <fullName evidence="2">Uncharacterized protein</fullName>
    </submittedName>
</protein>
<name>A0ABW5UYK0_9MICO</name>
<accession>A0ABW5UYK0</accession>
<dbReference type="RefSeq" id="WP_154651514.1">
    <property type="nucleotide sequence ID" value="NZ_JBHUNE010000003.1"/>
</dbReference>
<feature type="signal peptide" evidence="1">
    <location>
        <begin position="1"/>
        <end position="27"/>
    </location>
</feature>
<comment type="caution">
    <text evidence="2">The sequence shown here is derived from an EMBL/GenBank/DDBJ whole genome shotgun (WGS) entry which is preliminary data.</text>
</comment>